<evidence type="ECO:0000313" key="6">
    <source>
        <dbReference type="Proteomes" id="UP000027982"/>
    </source>
</evidence>
<dbReference type="SUPFAM" id="SSF46689">
    <property type="entry name" value="Homeodomain-like"/>
    <property type="match status" value="2"/>
</dbReference>
<dbReference type="SMART" id="SM00342">
    <property type="entry name" value="HTH_ARAC"/>
    <property type="match status" value="1"/>
</dbReference>
<dbReference type="RefSeq" id="WP_052547658.1">
    <property type="nucleotide sequence ID" value="NZ_CP007139.1"/>
</dbReference>
<dbReference type="HOGENOM" id="CLU_000445_88_6_0"/>
<dbReference type="GO" id="GO:0043565">
    <property type="term" value="F:sequence-specific DNA binding"/>
    <property type="evidence" value="ECO:0007669"/>
    <property type="project" value="InterPro"/>
</dbReference>
<dbReference type="EMBL" id="CP007139">
    <property type="protein sequence ID" value="AIE85284.1"/>
    <property type="molecule type" value="Genomic_DNA"/>
</dbReference>
<keyword evidence="3" id="KW-0804">Transcription</keyword>
<sequence length="241" mass="27189">MIESFELIFVREGTLHLQELGRPFSVEPGQTLILFPNREHGGTAPYPPELAYYWIHFSVVSGQSGGNPLDIPQHHSIARPDNLVTLFHRFLEEQEAGTLGETAADLMLLQMLTEVVATPVAEDLPETAAAVLANRADAYIRTHFHEEISTTSVADRLGCSADYLGRAFRSVYGISIVDAIHRRRMHHARLLLMAGEQNIDEVSRACGFVDCGYFRRIFKRHEGMTPLRYQRLHVRAHVNTE</sequence>
<dbReference type="PANTHER" id="PTHR43280:SF10">
    <property type="entry name" value="REGULATORY PROTEIN POCR"/>
    <property type="match status" value="1"/>
</dbReference>
<dbReference type="GO" id="GO:0003700">
    <property type="term" value="F:DNA-binding transcription factor activity"/>
    <property type="evidence" value="ECO:0007669"/>
    <property type="project" value="InterPro"/>
</dbReference>
<dbReference type="InterPro" id="IPR018062">
    <property type="entry name" value="HTH_AraC-typ_CS"/>
</dbReference>
<reference evidence="5 6" key="1">
    <citation type="journal article" date="2014" name="PLoS ONE">
        <title>The first complete genome sequence of the class fimbriimonadia in the phylum armatimonadetes.</title>
        <authorList>
            <person name="Hu Z.Y."/>
            <person name="Wang Y.Z."/>
            <person name="Im W.T."/>
            <person name="Wang S.Y."/>
            <person name="Zhao G.P."/>
            <person name="Zheng H.J."/>
            <person name="Quan Z.X."/>
        </authorList>
    </citation>
    <scope>NUCLEOTIDE SEQUENCE [LARGE SCALE GENOMIC DNA]</scope>
    <source>
        <strain evidence="5">Gsoil 348</strain>
    </source>
</reference>
<dbReference type="Pfam" id="PF02311">
    <property type="entry name" value="AraC_binding"/>
    <property type="match status" value="1"/>
</dbReference>
<evidence type="ECO:0000256" key="3">
    <source>
        <dbReference type="ARBA" id="ARBA00023163"/>
    </source>
</evidence>
<dbReference type="eggNOG" id="COG2207">
    <property type="taxonomic scope" value="Bacteria"/>
</dbReference>
<protein>
    <submittedName>
        <fullName evidence="5">Putative transcriptional regulator</fullName>
    </submittedName>
</protein>
<feature type="domain" description="HTH araC/xylS-type" evidence="4">
    <location>
        <begin position="134"/>
        <end position="232"/>
    </location>
</feature>
<dbReference type="InterPro" id="IPR037923">
    <property type="entry name" value="HTH-like"/>
</dbReference>
<evidence type="ECO:0000256" key="2">
    <source>
        <dbReference type="ARBA" id="ARBA00023125"/>
    </source>
</evidence>
<dbReference type="STRING" id="661478.OP10G_1916"/>
<proteinExistence type="predicted"/>
<dbReference type="Proteomes" id="UP000027982">
    <property type="component" value="Chromosome"/>
</dbReference>
<keyword evidence="6" id="KW-1185">Reference proteome</keyword>
<dbReference type="InterPro" id="IPR018060">
    <property type="entry name" value="HTH_AraC"/>
</dbReference>
<keyword evidence="2" id="KW-0238">DNA-binding</keyword>
<dbReference type="PROSITE" id="PS01124">
    <property type="entry name" value="HTH_ARAC_FAMILY_2"/>
    <property type="match status" value="1"/>
</dbReference>
<dbReference type="PROSITE" id="PS00041">
    <property type="entry name" value="HTH_ARAC_FAMILY_1"/>
    <property type="match status" value="1"/>
</dbReference>
<dbReference type="InterPro" id="IPR003313">
    <property type="entry name" value="AraC-bd"/>
</dbReference>
<dbReference type="Gene3D" id="1.10.10.60">
    <property type="entry name" value="Homeodomain-like"/>
    <property type="match status" value="2"/>
</dbReference>
<evidence type="ECO:0000313" key="5">
    <source>
        <dbReference type="EMBL" id="AIE85284.1"/>
    </source>
</evidence>
<dbReference type="PANTHER" id="PTHR43280">
    <property type="entry name" value="ARAC-FAMILY TRANSCRIPTIONAL REGULATOR"/>
    <property type="match status" value="1"/>
</dbReference>
<evidence type="ECO:0000259" key="4">
    <source>
        <dbReference type="PROSITE" id="PS01124"/>
    </source>
</evidence>
<evidence type="ECO:0000256" key="1">
    <source>
        <dbReference type="ARBA" id="ARBA00023015"/>
    </source>
</evidence>
<organism evidence="5 6">
    <name type="scientific">Fimbriimonas ginsengisoli Gsoil 348</name>
    <dbReference type="NCBI Taxonomy" id="661478"/>
    <lineage>
        <taxon>Bacteria</taxon>
        <taxon>Bacillati</taxon>
        <taxon>Armatimonadota</taxon>
        <taxon>Fimbriimonadia</taxon>
        <taxon>Fimbriimonadales</taxon>
        <taxon>Fimbriimonadaceae</taxon>
        <taxon>Fimbriimonas</taxon>
    </lineage>
</organism>
<name>A0A068NUI8_FIMGI</name>
<gene>
    <name evidence="5" type="ORF">OP10G_1916</name>
</gene>
<dbReference type="InterPro" id="IPR009057">
    <property type="entry name" value="Homeodomain-like_sf"/>
</dbReference>
<dbReference type="Pfam" id="PF12833">
    <property type="entry name" value="HTH_18"/>
    <property type="match status" value="1"/>
</dbReference>
<dbReference type="KEGG" id="fgi:OP10G_1916"/>
<dbReference type="OrthoDB" id="6146868at2"/>
<dbReference type="AlphaFoldDB" id="A0A068NUI8"/>
<dbReference type="SUPFAM" id="SSF51215">
    <property type="entry name" value="Regulatory protein AraC"/>
    <property type="match status" value="1"/>
</dbReference>
<accession>A0A068NUI8</accession>
<keyword evidence="1" id="KW-0805">Transcription regulation</keyword>